<evidence type="ECO:0000256" key="1">
    <source>
        <dbReference type="SAM" id="MobiDB-lite"/>
    </source>
</evidence>
<proteinExistence type="predicted"/>
<name>A0A2P2N1D8_RHIMU</name>
<feature type="compositionally biased region" description="Basic residues" evidence="1">
    <location>
        <begin position="23"/>
        <end position="36"/>
    </location>
</feature>
<dbReference type="AlphaFoldDB" id="A0A2P2N1D8"/>
<dbReference type="EMBL" id="GGEC01055796">
    <property type="protein sequence ID" value="MBX36280.1"/>
    <property type="molecule type" value="Transcribed_RNA"/>
</dbReference>
<evidence type="ECO:0000313" key="2">
    <source>
        <dbReference type="EMBL" id="MBX36280.1"/>
    </source>
</evidence>
<accession>A0A2P2N1D8</accession>
<feature type="region of interest" description="Disordered" evidence="1">
    <location>
        <begin position="1"/>
        <end position="36"/>
    </location>
</feature>
<reference evidence="2" key="1">
    <citation type="submission" date="2018-02" db="EMBL/GenBank/DDBJ databases">
        <title>Rhizophora mucronata_Transcriptome.</title>
        <authorList>
            <person name="Meera S.P."/>
            <person name="Sreeshan A."/>
            <person name="Augustine A."/>
        </authorList>
    </citation>
    <scope>NUCLEOTIDE SEQUENCE</scope>
    <source>
        <tissue evidence="2">Leaf</tissue>
    </source>
</reference>
<protein>
    <submittedName>
        <fullName evidence="2">Uncharacterized protein</fullName>
    </submittedName>
</protein>
<organism evidence="2">
    <name type="scientific">Rhizophora mucronata</name>
    <name type="common">Asiatic mangrove</name>
    <dbReference type="NCBI Taxonomy" id="61149"/>
    <lineage>
        <taxon>Eukaryota</taxon>
        <taxon>Viridiplantae</taxon>
        <taxon>Streptophyta</taxon>
        <taxon>Embryophyta</taxon>
        <taxon>Tracheophyta</taxon>
        <taxon>Spermatophyta</taxon>
        <taxon>Magnoliopsida</taxon>
        <taxon>eudicotyledons</taxon>
        <taxon>Gunneridae</taxon>
        <taxon>Pentapetalae</taxon>
        <taxon>rosids</taxon>
        <taxon>fabids</taxon>
        <taxon>Malpighiales</taxon>
        <taxon>Rhizophoraceae</taxon>
        <taxon>Rhizophora</taxon>
    </lineage>
</organism>
<sequence length="36" mass="4309">MRSNYRSRSSRRRIEQSGGSHASTRKSCRRQQNRLD</sequence>